<dbReference type="GO" id="GO:0046872">
    <property type="term" value="F:metal ion binding"/>
    <property type="evidence" value="ECO:0007669"/>
    <property type="project" value="UniProtKB-KW"/>
</dbReference>
<dbReference type="Pfam" id="PF01930">
    <property type="entry name" value="Cas_Cas4"/>
    <property type="match status" value="1"/>
</dbReference>
<evidence type="ECO:0000313" key="16">
    <source>
        <dbReference type="Proteomes" id="UP000185744"/>
    </source>
</evidence>
<dbReference type="PANTHER" id="PTHR36531">
    <property type="entry name" value="CRISPR-ASSOCIATED EXONUCLEASE CAS4"/>
    <property type="match status" value="1"/>
</dbReference>
<evidence type="ECO:0000256" key="13">
    <source>
        <dbReference type="RuleBase" id="RU365022"/>
    </source>
</evidence>
<evidence type="ECO:0000256" key="12">
    <source>
        <dbReference type="ARBA" id="ARBA00023211"/>
    </source>
</evidence>
<dbReference type="Gene3D" id="3.90.320.10">
    <property type="match status" value="1"/>
</dbReference>
<sequence length="180" mass="21564">MNRLVNVSMLNQYLYCPRRFWYILFYNTQGSNYYRIDGKTKHKNQSRRGGWTKERYFESKELGLKGKIDILEDNITPVERKRGTDYYTNDEIQLAGYCMLLEKNINERIDSGIIYLFGTDQRFEIKITEWHRNKVKEVTKDIKNMKPDNPPKFNENPSKCRKCSAREYCMPEESKKLGED</sequence>
<evidence type="ECO:0000256" key="2">
    <source>
        <dbReference type="ARBA" id="ARBA00009189"/>
    </source>
</evidence>
<evidence type="ECO:0000256" key="7">
    <source>
        <dbReference type="ARBA" id="ARBA00022801"/>
    </source>
</evidence>
<comment type="function">
    <text evidence="13">CRISPR (clustered regularly interspaced short palindromic repeat) is an adaptive immune system that provides protection against mobile genetic elements (viruses, transposable elements and conjugative plasmids). CRISPR clusters contain sequences complementary to antecedent mobile elements and target invading nucleic acids. CRISPR clusters are transcribed and processed into CRISPR RNA (crRNA).</text>
</comment>
<feature type="domain" description="DUF83" evidence="14">
    <location>
        <begin position="7"/>
        <end position="170"/>
    </location>
</feature>
<comment type="similarity">
    <text evidence="2 13">Belongs to the CRISPR-associated exonuclease Cas4 family.</text>
</comment>
<dbReference type="GO" id="GO:0051607">
    <property type="term" value="P:defense response to virus"/>
    <property type="evidence" value="ECO:0007669"/>
    <property type="project" value="UniProtKB-KW"/>
</dbReference>
<evidence type="ECO:0000256" key="5">
    <source>
        <dbReference type="ARBA" id="ARBA00022722"/>
    </source>
</evidence>
<evidence type="ECO:0000259" key="14">
    <source>
        <dbReference type="Pfam" id="PF01930"/>
    </source>
</evidence>
<comment type="cofactor">
    <cofactor evidence="13">
        <name>iron-sulfur cluster</name>
        <dbReference type="ChEBI" id="CHEBI:30408"/>
    </cofactor>
</comment>
<dbReference type="InterPro" id="IPR011604">
    <property type="entry name" value="PDDEXK-like_dom_sf"/>
</dbReference>
<evidence type="ECO:0000256" key="6">
    <source>
        <dbReference type="ARBA" id="ARBA00022723"/>
    </source>
</evidence>
<gene>
    <name evidence="15" type="ORF">BTN85_1304</name>
</gene>
<evidence type="ECO:0000256" key="3">
    <source>
        <dbReference type="ARBA" id="ARBA00012768"/>
    </source>
</evidence>
<evidence type="ECO:0000256" key="9">
    <source>
        <dbReference type="ARBA" id="ARBA00023004"/>
    </source>
</evidence>
<evidence type="ECO:0000256" key="1">
    <source>
        <dbReference type="ARBA" id="ARBA00001966"/>
    </source>
</evidence>
<dbReference type="GO" id="GO:0004527">
    <property type="term" value="F:exonuclease activity"/>
    <property type="evidence" value="ECO:0007669"/>
    <property type="project" value="UniProtKB-KW"/>
</dbReference>
<keyword evidence="16" id="KW-1185">Reference proteome</keyword>
<keyword evidence="12 13" id="KW-0464">Manganese</keyword>
<dbReference type="InParanoid" id="A0A1Q6DWR2"/>
<dbReference type="EMBL" id="MSDW01000001">
    <property type="protein sequence ID" value="OKY78801.1"/>
    <property type="molecule type" value="Genomic_DNA"/>
</dbReference>
<protein>
    <recommendedName>
        <fullName evidence="4 13">CRISPR-associated exonuclease Cas4</fullName>
        <ecNumber evidence="3 13">3.1.12.1</ecNumber>
    </recommendedName>
</protein>
<dbReference type="InterPro" id="IPR051827">
    <property type="entry name" value="Cas4_exonuclease"/>
</dbReference>
<keyword evidence="8 13" id="KW-0269">Exonuclease</keyword>
<evidence type="ECO:0000313" key="15">
    <source>
        <dbReference type="EMBL" id="OKY78801.1"/>
    </source>
</evidence>
<keyword evidence="6 13" id="KW-0479">Metal-binding</keyword>
<dbReference type="EC" id="3.1.12.1" evidence="3 13"/>
<dbReference type="STRING" id="1903181.BTN85_1304"/>
<dbReference type="GO" id="GO:0051536">
    <property type="term" value="F:iron-sulfur cluster binding"/>
    <property type="evidence" value="ECO:0007669"/>
    <property type="project" value="UniProtKB-KW"/>
</dbReference>
<dbReference type="AlphaFoldDB" id="A0A1Q6DWR2"/>
<comment type="cofactor">
    <cofactor evidence="13">
        <name>Mg(2+)</name>
        <dbReference type="ChEBI" id="CHEBI:18420"/>
    </cofactor>
    <cofactor evidence="13">
        <name>Mn(2+)</name>
        <dbReference type="ChEBI" id="CHEBI:29035"/>
    </cofactor>
    <text evidence="13">Mg(2+) or Mn(2+) required for ssDNA cleavage activity.</text>
</comment>
<comment type="cofactor">
    <cofactor evidence="1">
        <name>[4Fe-4S] cluster</name>
        <dbReference type="ChEBI" id="CHEBI:49883"/>
    </cofactor>
</comment>
<keyword evidence="11 13" id="KW-0051">Antiviral defense</keyword>
<comment type="caution">
    <text evidence="15">The sequence shown here is derived from an EMBL/GenBank/DDBJ whole genome shotgun (WGS) entry which is preliminary data.</text>
</comment>
<reference evidence="15" key="1">
    <citation type="submission" date="2016-12" db="EMBL/GenBank/DDBJ databases">
        <title>Discovery of methanogenic haloarchaea.</title>
        <authorList>
            <person name="Sorokin D.Y."/>
            <person name="Makarova K.S."/>
            <person name="Abbas B."/>
            <person name="Ferrer M."/>
            <person name="Golyshin P.N."/>
        </authorList>
    </citation>
    <scope>NUCLEOTIDE SEQUENCE [LARGE SCALE GENOMIC DNA]</scope>
    <source>
        <strain evidence="15">HMET1</strain>
    </source>
</reference>
<evidence type="ECO:0000256" key="10">
    <source>
        <dbReference type="ARBA" id="ARBA00023014"/>
    </source>
</evidence>
<proteinExistence type="inferred from homology"/>
<keyword evidence="5 13" id="KW-0540">Nuclease</keyword>
<evidence type="ECO:0000256" key="8">
    <source>
        <dbReference type="ARBA" id="ARBA00022839"/>
    </source>
</evidence>
<name>A0A1Q6DWR2_METT1</name>
<dbReference type="Proteomes" id="UP000185744">
    <property type="component" value="Unassembled WGS sequence"/>
</dbReference>
<evidence type="ECO:0000256" key="4">
    <source>
        <dbReference type="ARBA" id="ARBA00020049"/>
    </source>
</evidence>
<keyword evidence="7 13" id="KW-0378">Hydrolase</keyword>
<dbReference type="InterPro" id="IPR013343">
    <property type="entry name" value="CRISPR-assoc_prot_Cas4"/>
</dbReference>
<accession>A0A1Q6DWR2</accession>
<organism evidence="15 16">
    <name type="scientific">Methanohalarchaeum thermophilum</name>
    <dbReference type="NCBI Taxonomy" id="1903181"/>
    <lineage>
        <taxon>Archaea</taxon>
        <taxon>Methanobacteriati</taxon>
        <taxon>Methanobacteriota</taxon>
        <taxon>Methanonatronarchaeia</taxon>
        <taxon>Methanonatronarchaeales</taxon>
        <taxon>Methanonatronarchaeaceae</taxon>
        <taxon>Candidatus Methanohalarchaeum</taxon>
    </lineage>
</organism>
<keyword evidence="10 13" id="KW-0411">Iron-sulfur</keyword>
<dbReference type="InterPro" id="IPR022765">
    <property type="entry name" value="Dna2/Cas4_DUF83"/>
</dbReference>
<keyword evidence="9 13" id="KW-0408">Iron</keyword>
<evidence type="ECO:0000256" key="11">
    <source>
        <dbReference type="ARBA" id="ARBA00023118"/>
    </source>
</evidence>
<dbReference type="NCBIfam" id="TIGR00372">
    <property type="entry name" value="cas4"/>
    <property type="match status" value="1"/>
</dbReference>
<dbReference type="PANTHER" id="PTHR36531:SF6">
    <property type="entry name" value="DNA REPLICATION ATP-DEPENDENT HELICASE_NUCLEASE DNA2"/>
    <property type="match status" value="1"/>
</dbReference>